<sequence length="953" mass="108459">MANRRPSGGRRMDFVRNDRVKNFRPGVSPWQGGAPGNDIPNLLPLGSGSTEATLALASNIINLLQPRQNPVPSLLDMPIRRDFGPPMGRYDRGYPPNRMNNQGNFRRTGNYNRSGERINSNRKPFRPNDGQRQQTKGSPKKEADSKNKPKESEQEGEKSQEAEKSQVKQEEKSGQKTRYDDINPQLLKCHICNKSMWDGRSFENHLSGRAHAIMMQKTAESYALTADTMRQEFKIREMKRTRKSGQQPMRDFYCAMCLMYAADGSGHRTTVGHRKLKKYLHPTCTACHKEMPTRIELDEHRLTPEHLKMMQDKQDVGGKPKPEGRIKKKDLPAPWLTDDLKTLLSEKKLLKAKMKSGKEEDVERYRQVRNRCNALCRDAQRRHEVMMISSLQSEQLYLRDDRDRQRYKKPAEDKDKSTQDKDKDACQEGDEKAAEGDPEEKAEELKEELDKEDTILDYTEGDDIVNISNDRYPAYSTERGVGRSFLSEFKCYQCLLCKKLLDSEETAEVHLRTWRHHQLFVRLLNEKSGKECDEEYEENDLEEEFITSIQAVCIAFIRNMSYQDYATEDQGTDENDNLIDDTTELESPTNIISLDISPEQSKDNLTLTAPSLIQLSLLQINHINNVIARRLSIGIDLTYPKLLELGTEIAKPNVTKMFTPSKENLTTCLMTLQNQDNSSVTIENTTCEKSHSPNKREINTNYVNTQQFLDESSANAVDTVRQNVASDVFNEEISNEFIVYSEPYMGENETINDDQQYQTNVFDYQEVTCTDAFLRKTVDYNPNSVEESASTPLMEVEIDTPPYIGNDSVVLNILSPENLDDNAVENINTSKENISNNALYSFPMDIADYNITIDQTNSNIANEKNKTQEDNVGSSTIEISEDEVNQDKNETASILGMNNFGDDSDVEIIEVTYQPIEILDSDDGGKGNSSPKHPNVSANKKVAILSDSSELDV</sequence>
<protein>
    <recommendedName>
        <fullName evidence="2">C2H2-type domain-containing protein</fullName>
    </recommendedName>
</protein>
<dbReference type="PANTHER" id="PTHR15491">
    <property type="match status" value="1"/>
</dbReference>
<feature type="compositionally biased region" description="Acidic residues" evidence="1">
    <location>
        <begin position="436"/>
        <end position="447"/>
    </location>
</feature>
<dbReference type="GO" id="GO:0005634">
    <property type="term" value="C:nucleus"/>
    <property type="evidence" value="ECO:0007669"/>
    <property type="project" value="TreeGrafter"/>
</dbReference>
<keyword evidence="4" id="KW-1185">Reference proteome</keyword>
<comment type="caution">
    <text evidence="3">The sequence shown here is derived from an EMBL/GenBank/DDBJ whole genome shotgun (WGS) entry which is preliminary data.</text>
</comment>
<dbReference type="PANTHER" id="PTHR15491:SF9">
    <property type="entry name" value="CIP1-INTERACTING ZINC FINGER PROTEIN"/>
    <property type="match status" value="1"/>
</dbReference>
<name>A0AAV1IUR4_9NEOP</name>
<feature type="compositionally biased region" description="Basic and acidic residues" evidence="1">
    <location>
        <begin position="139"/>
        <end position="179"/>
    </location>
</feature>
<feature type="compositionally biased region" description="Polar residues" evidence="1">
    <location>
        <begin position="928"/>
        <end position="938"/>
    </location>
</feature>
<feature type="region of interest" description="Disordered" evidence="1">
    <location>
        <begin position="86"/>
        <end position="179"/>
    </location>
</feature>
<accession>A0AAV1IUR4</accession>
<dbReference type="EMBL" id="CAVLEF010000002">
    <property type="protein sequence ID" value="CAK1540927.1"/>
    <property type="molecule type" value="Genomic_DNA"/>
</dbReference>
<gene>
    <name evidence="3" type="ORF">LNINA_LOCUS947</name>
</gene>
<dbReference type="InterPro" id="IPR013087">
    <property type="entry name" value="Znf_C2H2_type"/>
</dbReference>
<feature type="domain" description="C2H2-type" evidence="2">
    <location>
        <begin position="494"/>
        <end position="516"/>
    </location>
</feature>
<feature type="compositionally biased region" description="Basic and acidic residues" evidence="1">
    <location>
        <begin position="399"/>
        <end position="435"/>
    </location>
</feature>
<dbReference type="PROSITE" id="PS00028">
    <property type="entry name" value="ZINC_FINGER_C2H2_1"/>
    <property type="match status" value="1"/>
</dbReference>
<evidence type="ECO:0000259" key="2">
    <source>
        <dbReference type="PROSITE" id="PS00028"/>
    </source>
</evidence>
<evidence type="ECO:0000256" key="1">
    <source>
        <dbReference type="SAM" id="MobiDB-lite"/>
    </source>
</evidence>
<evidence type="ECO:0000313" key="4">
    <source>
        <dbReference type="Proteomes" id="UP001497472"/>
    </source>
</evidence>
<dbReference type="InterPro" id="IPR026811">
    <property type="entry name" value="CIZ1"/>
</dbReference>
<evidence type="ECO:0000313" key="3">
    <source>
        <dbReference type="EMBL" id="CAK1540927.1"/>
    </source>
</evidence>
<feature type="region of interest" description="Disordered" evidence="1">
    <location>
        <begin position="399"/>
        <end position="453"/>
    </location>
</feature>
<dbReference type="SUPFAM" id="SSF57667">
    <property type="entry name" value="beta-beta-alpha zinc fingers"/>
    <property type="match status" value="1"/>
</dbReference>
<dbReference type="Proteomes" id="UP001497472">
    <property type="component" value="Unassembled WGS sequence"/>
</dbReference>
<dbReference type="InterPro" id="IPR036236">
    <property type="entry name" value="Znf_C2H2_sf"/>
</dbReference>
<reference evidence="3 4" key="1">
    <citation type="submission" date="2023-11" db="EMBL/GenBank/DDBJ databases">
        <authorList>
            <person name="Okamura Y."/>
        </authorList>
    </citation>
    <scope>NUCLEOTIDE SEQUENCE [LARGE SCALE GENOMIC DNA]</scope>
</reference>
<dbReference type="AlphaFoldDB" id="A0AAV1IUR4"/>
<feature type="compositionally biased region" description="Polar residues" evidence="1">
    <location>
        <begin position="98"/>
        <end position="122"/>
    </location>
</feature>
<dbReference type="SMART" id="SM00355">
    <property type="entry name" value="ZnF_C2H2"/>
    <property type="match status" value="3"/>
</dbReference>
<feature type="region of interest" description="Disordered" evidence="1">
    <location>
        <begin position="919"/>
        <end position="953"/>
    </location>
</feature>
<organism evidence="3 4">
    <name type="scientific">Leptosia nina</name>
    <dbReference type="NCBI Taxonomy" id="320188"/>
    <lineage>
        <taxon>Eukaryota</taxon>
        <taxon>Metazoa</taxon>
        <taxon>Ecdysozoa</taxon>
        <taxon>Arthropoda</taxon>
        <taxon>Hexapoda</taxon>
        <taxon>Insecta</taxon>
        <taxon>Pterygota</taxon>
        <taxon>Neoptera</taxon>
        <taxon>Endopterygota</taxon>
        <taxon>Lepidoptera</taxon>
        <taxon>Glossata</taxon>
        <taxon>Ditrysia</taxon>
        <taxon>Papilionoidea</taxon>
        <taxon>Pieridae</taxon>
        <taxon>Pierinae</taxon>
        <taxon>Leptosia</taxon>
    </lineage>
</organism>
<proteinExistence type="predicted"/>